<evidence type="ECO:0000313" key="4">
    <source>
        <dbReference type="Proteomes" id="UP001325248"/>
    </source>
</evidence>
<evidence type="ECO:0000313" key="3">
    <source>
        <dbReference type="EMBL" id="WPX76580.1"/>
    </source>
</evidence>
<sequence length="288" mass="32824">MKSRSASKIKLTSYDDLIGGAVLKDDIQEIPIGQLRDFVNHPFHVNDDDEMNELVESIKTQGILTALLVRPSKKGGYEIVSGHRRKHAAVLVGLTQVPVIIREMSDDDAVRAMVDSNLQREHILPSEKAFAYRMKMQAMNHQGVSGGISAETIGKAGNDSARQVYRYVRLTYLRKPILDAVDKDLMGIQTGVELSYLEPSEQIWLEEIHNTTGKYPSLEQAKKIKIRSEEKTLTKEILRLLIMGEKRKARTVTLKQNEINKYFTPDYDEQKMRSVIIELLEEWSNKNK</sequence>
<comment type="similarity">
    <text evidence="1">Belongs to the ParB family.</text>
</comment>
<dbReference type="CDD" id="cd16407">
    <property type="entry name" value="ParB_N_like"/>
    <property type="match status" value="1"/>
</dbReference>
<dbReference type="Gene3D" id="3.90.1530.30">
    <property type="match status" value="1"/>
</dbReference>
<name>A0ABZ0UI61_9FIRM</name>
<dbReference type="Gene3D" id="1.10.10.2830">
    <property type="match status" value="1"/>
</dbReference>
<dbReference type="EMBL" id="CP136422">
    <property type="protein sequence ID" value="WPX76580.1"/>
    <property type="molecule type" value="Genomic_DNA"/>
</dbReference>
<dbReference type="InterPro" id="IPR003115">
    <property type="entry name" value="ParB_N"/>
</dbReference>
<protein>
    <submittedName>
        <fullName evidence="3">Nucleoid occlusion protein</fullName>
    </submittedName>
</protein>
<dbReference type="NCBIfam" id="TIGR00180">
    <property type="entry name" value="parB_part"/>
    <property type="match status" value="1"/>
</dbReference>
<dbReference type="SMART" id="SM00470">
    <property type="entry name" value="ParB"/>
    <property type="match status" value="1"/>
</dbReference>
<keyword evidence="4" id="KW-1185">Reference proteome</keyword>
<dbReference type="InterPro" id="IPR050336">
    <property type="entry name" value="Chromosome_partition/occlusion"/>
</dbReference>
<organism evidence="3 4">
    <name type="scientific">Blautia producta</name>
    <dbReference type="NCBI Taxonomy" id="33035"/>
    <lineage>
        <taxon>Bacteria</taxon>
        <taxon>Bacillati</taxon>
        <taxon>Bacillota</taxon>
        <taxon>Clostridia</taxon>
        <taxon>Lachnospirales</taxon>
        <taxon>Lachnospiraceae</taxon>
        <taxon>Blautia</taxon>
    </lineage>
</organism>
<dbReference type="Proteomes" id="UP001325248">
    <property type="component" value="Chromosome"/>
</dbReference>
<dbReference type="PANTHER" id="PTHR33375:SF1">
    <property type="entry name" value="CHROMOSOME-PARTITIONING PROTEIN PARB-RELATED"/>
    <property type="match status" value="1"/>
</dbReference>
<reference evidence="3" key="1">
    <citation type="submission" date="2023-10" db="EMBL/GenBank/DDBJ databases">
        <title>Genome sequence of Blautia coccoides DSM 935.</title>
        <authorList>
            <person name="Boeer T."/>
            <person name="Bengelsdorf F.R."/>
            <person name="Daniel R."/>
            <person name="Poehlein A."/>
        </authorList>
    </citation>
    <scope>NUCLEOTIDE SEQUENCE [LARGE SCALE GENOMIC DNA]</scope>
    <source>
        <strain evidence="3">DSM 935</strain>
    </source>
</reference>
<accession>A0ABZ0UI61</accession>
<dbReference type="Pfam" id="PF02195">
    <property type="entry name" value="ParB_N"/>
    <property type="match status" value="1"/>
</dbReference>
<evidence type="ECO:0000259" key="2">
    <source>
        <dbReference type="SMART" id="SM00470"/>
    </source>
</evidence>
<dbReference type="InterPro" id="IPR036086">
    <property type="entry name" value="ParB/Sulfiredoxin_sf"/>
</dbReference>
<gene>
    <name evidence="3" type="primary">noc_3</name>
    <name evidence="3" type="ORF">BLCOC_49660</name>
</gene>
<feature type="domain" description="ParB-like N-terminal" evidence="2">
    <location>
        <begin position="28"/>
        <end position="118"/>
    </location>
</feature>
<dbReference type="PANTHER" id="PTHR33375">
    <property type="entry name" value="CHROMOSOME-PARTITIONING PROTEIN PARB-RELATED"/>
    <property type="match status" value="1"/>
</dbReference>
<proteinExistence type="inferred from homology"/>
<dbReference type="SUPFAM" id="SSF109709">
    <property type="entry name" value="KorB DNA-binding domain-like"/>
    <property type="match status" value="1"/>
</dbReference>
<evidence type="ECO:0000256" key="1">
    <source>
        <dbReference type="ARBA" id="ARBA00006295"/>
    </source>
</evidence>
<dbReference type="SUPFAM" id="SSF110849">
    <property type="entry name" value="ParB/Sulfiredoxin"/>
    <property type="match status" value="1"/>
</dbReference>
<dbReference type="InterPro" id="IPR004437">
    <property type="entry name" value="ParB/RepB/Spo0J"/>
</dbReference>